<evidence type="ECO:0000259" key="3">
    <source>
        <dbReference type="Pfam" id="PF08719"/>
    </source>
</evidence>
<dbReference type="EMBL" id="BONF01000028">
    <property type="protein sequence ID" value="GIF83290.1"/>
    <property type="molecule type" value="Genomic_DNA"/>
</dbReference>
<dbReference type="CDD" id="cd15457">
    <property type="entry name" value="NADAR"/>
    <property type="match status" value="1"/>
</dbReference>
<dbReference type="NCBIfam" id="TIGR02464">
    <property type="entry name" value="ribofla_fusion"/>
    <property type="match status" value="1"/>
</dbReference>
<dbReference type="Pfam" id="PF08719">
    <property type="entry name" value="NADAR"/>
    <property type="match status" value="1"/>
</dbReference>
<dbReference type="InterPro" id="IPR012816">
    <property type="entry name" value="NADAR"/>
</dbReference>
<protein>
    <recommendedName>
        <fullName evidence="3">NADAR domain-containing protein</fullName>
    </recommendedName>
</protein>
<name>A0A8J3NJA8_9ACTN</name>
<accession>A0A8J3NJA8</accession>
<evidence type="ECO:0000256" key="2">
    <source>
        <dbReference type="ARBA" id="ARBA00000751"/>
    </source>
</evidence>
<dbReference type="Gene3D" id="1.10.357.40">
    <property type="entry name" value="YbiA-like"/>
    <property type="match status" value="1"/>
</dbReference>
<feature type="domain" description="NADAR" evidence="3">
    <location>
        <begin position="24"/>
        <end position="181"/>
    </location>
</feature>
<sequence>MSPRTVADLTALVEAGRKPKYLMFWGHQPQPDGSVGQGCLSQWWPAAFTADGHGFASAEHYMMWRKATLFRDAATAARILAVDHPQQAKGLGREVRGFDQAVWERERFGIVVAGSLAKFGQDDALRAYLLGTGQRVLVEASPVDAVWGIGLSARDDAAWDPRRWPGLNLLGFALMEARDRLGGAGLS</sequence>
<comment type="catalytic activity">
    <reaction evidence="2">
        <text>2,5-diamino-6-hydroxy-4-(5-phosphoribosylamino)-pyrimidine + H2O = 2,5,6-triamino-4-hydroxypyrimidine + D-ribose 5-phosphate</text>
        <dbReference type="Rhea" id="RHEA:23436"/>
        <dbReference type="ChEBI" id="CHEBI:15377"/>
        <dbReference type="ChEBI" id="CHEBI:58614"/>
        <dbReference type="ChEBI" id="CHEBI:78346"/>
        <dbReference type="ChEBI" id="CHEBI:137796"/>
    </reaction>
</comment>
<dbReference type="InterPro" id="IPR037238">
    <property type="entry name" value="YbiA-like_sf"/>
</dbReference>
<reference evidence="4 5" key="1">
    <citation type="submission" date="2021-01" db="EMBL/GenBank/DDBJ databases">
        <title>Whole genome shotgun sequence of Catellatospora bangladeshensis NBRC 107357.</title>
        <authorList>
            <person name="Komaki H."/>
            <person name="Tamura T."/>
        </authorList>
    </citation>
    <scope>NUCLEOTIDE SEQUENCE [LARGE SCALE GENOMIC DNA]</scope>
    <source>
        <strain evidence="4 5">NBRC 107357</strain>
    </source>
</reference>
<evidence type="ECO:0000313" key="5">
    <source>
        <dbReference type="Proteomes" id="UP000601223"/>
    </source>
</evidence>
<dbReference type="SUPFAM" id="SSF143990">
    <property type="entry name" value="YbiA-like"/>
    <property type="match status" value="1"/>
</dbReference>
<comment type="catalytic activity">
    <reaction evidence="1">
        <text>5-amino-6-(5-phospho-D-ribosylamino)uracil + H2O = 5,6-diaminouracil + D-ribose 5-phosphate</text>
        <dbReference type="Rhea" id="RHEA:55020"/>
        <dbReference type="ChEBI" id="CHEBI:15377"/>
        <dbReference type="ChEBI" id="CHEBI:46252"/>
        <dbReference type="ChEBI" id="CHEBI:58453"/>
        <dbReference type="ChEBI" id="CHEBI:78346"/>
    </reaction>
</comment>
<gene>
    <name evidence="4" type="ORF">Cba03nite_46390</name>
</gene>
<organism evidence="4 5">
    <name type="scientific">Catellatospora bangladeshensis</name>
    <dbReference type="NCBI Taxonomy" id="310355"/>
    <lineage>
        <taxon>Bacteria</taxon>
        <taxon>Bacillati</taxon>
        <taxon>Actinomycetota</taxon>
        <taxon>Actinomycetes</taxon>
        <taxon>Micromonosporales</taxon>
        <taxon>Micromonosporaceae</taxon>
        <taxon>Catellatospora</taxon>
    </lineage>
</organism>
<comment type="caution">
    <text evidence="4">The sequence shown here is derived from an EMBL/GenBank/DDBJ whole genome shotgun (WGS) entry which is preliminary data.</text>
</comment>
<dbReference type="RefSeq" id="WP_203749901.1">
    <property type="nucleotide sequence ID" value="NZ_BONF01000028.1"/>
</dbReference>
<dbReference type="AlphaFoldDB" id="A0A8J3NJA8"/>
<keyword evidence="5" id="KW-1185">Reference proteome</keyword>
<dbReference type="Proteomes" id="UP000601223">
    <property type="component" value="Unassembled WGS sequence"/>
</dbReference>
<proteinExistence type="predicted"/>
<evidence type="ECO:0000256" key="1">
    <source>
        <dbReference type="ARBA" id="ARBA00000022"/>
    </source>
</evidence>
<evidence type="ECO:0000313" key="4">
    <source>
        <dbReference type="EMBL" id="GIF83290.1"/>
    </source>
</evidence>